<accession>A0A8S5N2Q9</accession>
<proteinExistence type="predicted"/>
<evidence type="ECO:0000313" key="1">
    <source>
        <dbReference type="EMBL" id="DAD88562.1"/>
    </source>
</evidence>
<reference evidence="1" key="1">
    <citation type="journal article" date="2021" name="Proc. Natl. Acad. Sci. U.S.A.">
        <title>A Catalog of Tens of Thousands of Viruses from Human Metagenomes Reveals Hidden Associations with Chronic Diseases.</title>
        <authorList>
            <person name="Tisza M.J."/>
            <person name="Buck C.B."/>
        </authorList>
    </citation>
    <scope>NUCLEOTIDE SEQUENCE</scope>
    <source>
        <strain evidence="1">CtiMX17</strain>
    </source>
</reference>
<dbReference type="EMBL" id="BK015042">
    <property type="protein sequence ID" value="DAD88562.1"/>
    <property type="molecule type" value="Genomic_DNA"/>
</dbReference>
<protein>
    <submittedName>
        <fullName evidence="1">Uncharacterized protein</fullName>
    </submittedName>
</protein>
<name>A0A8S5N2Q9_9CAUD</name>
<organism evidence="1">
    <name type="scientific">Siphoviridae sp. ctiMX17</name>
    <dbReference type="NCBI Taxonomy" id="2826432"/>
    <lineage>
        <taxon>Viruses</taxon>
        <taxon>Duplodnaviria</taxon>
        <taxon>Heunggongvirae</taxon>
        <taxon>Uroviricota</taxon>
        <taxon>Caudoviricetes</taxon>
    </lineage>
</organism>
<sequence length="32" mass="3625">MSTFEHPNRAILIRQFSWAQAARASAAAFFMP</sequence>